<keyword evidence="3 5" id="KW-0810">Translation regulation</keyword>
<dbReference type="GO" id="GO:0005829">
    <property type="term" value="C:cytosol"/>
    <property type="evidence" value="ECO:0007669"/>
    <property type="project" value="TreeGrafter"/>
</dbReference>
<dbReference type="GO" id="GO:0006402">
    <property type="term" value="P:mRNA catabolic process"/>
    <property type="evidence" value="ECO:0007669"/>
    <property type="project" value="InterPro"/>
</dbReference>
<dbReference type="Proteomes" id="UP000602076">
    <property type="component" value="Unassembled WGS sequence"/>
</dbReference>
<dbReference type="SUPFAM" id="SSF117130">
    <property type="entry name" value="CsrA-like"/>
    <property type="match status" value="1"/>
</dbReference>
<dbReference type="NCBIfam" id="NF002469">
    <property type="entry name" value="PRK01712.1"/>
    <property type="match status" value="1"/>
</dbReference>
<dbReference type="InterPro" id="IPR036107">
    <property type="entry name" value="CsrA_sf"/>
</dbReference>
<dbReference type="GO" id="GO:0044781">
    <property type="term" value="P:bacterial-type flagellum organization"/>
    <property type="evidence" value="ECO:0007669"/>
    <property type="project" value="UniProtKB-KW"/>
</dbReference>
<dbReference type="GO" id="GO:1902208">
    <property type="term" value="P:regulation of bacterial-type flagellum assembly"/>
    <property type="evidence" value="ECO:0007669"/>
    <property type="project" value="UniProtKB-UniRule"/>
</dbReference>
<dbReference type="PANTHER" id="PTHR34984:SF1">
    <property type="entry name" value="CARBON STORAGE REGULATOR"/>
    <property type="match status" value="1"/>
</dbReference>
<keyword evidence="7" id="KW-1185">Reference proteome</keyword>
<dbReference type="GO" id="GO:0006109">
    <property type="term" value="P:regulation of carbohydrate metabolic process"/>
    <property type="evidence" value="ECO:0007669"/>
    <property type="project" value="InterPro"/>
</dbReference>
<keyword evidence="1 5" id="KW-0963">Cytoplasm</keyword>
<protein>
    <recommendedName>
        <fullName evidence="5">Translational regulator CsrA</fullName>
    </recommendedName>
</protein>
<dbReference type="GO" id="GO:0045947">
    <property type="term" value="P:negative regulation of translational initiation"/>
    <property type="evidence" value="ECO:0007669"/>
    <property type="project" value="UniProtKB-UniRule"/>
</dbReference>
<dbReference type="HAMAP" id="MF_00167">
    <property type="entry name" value="CsrA"/>
    <property type="match status" value="1"/>
</dbReference>
<dbReference type="Pfam" id="PF02599">
    <property type="entry name" value="CsrA"/>
    <property type="match status" value="1"/>
</dbReference>
<evidence type="ECO:0000256" key="5">
    <source>
        <dbReference type="HAMAP-Rule" id="MF_00167"/>
    </source>
</evidence>
<dbReference type="RefSeq" id="WP_190998039.1">
    <property type="nucleotide sequence ID" value="NZ_JACXSI010000019.1"/>
</dbReference>
<gene>
    <name evidence="5 6" type="primary">csrA</name>
    <name evidence="6" type="ORF">IEO70_08955</name>
</gene>
<dbReference type="FunFam" id="2.60.40.4380:FF:000002">
    <property type="entry name" value="Translational regulator CsrA"/>
    <property type="match status" value="1"/>
</dbReference>
<dbReference type="NCBIfam" id="TIGR00202">
    <property type="entry name" value="csrA"/>
    <property type="match status" value="1"/>
</dbReference>
<evidence type="ECO:0000313" key="6">
    <source>
        <dbReference type="EMBL" id="MBD3108495.1"/>
    </source>
</evidence>
<comment type="similarity">
    <text evidence="5">Belongs to the CsrA/RsmA family.</text>
</comment>
<dbReference type="AlphaFoldDB" id="A0A927CZ92"/>
<accession>A0A927CZ92</accession>
<proteinExistence type="inferred from homology"/>
<evidence type="ECO:0000256" key="2">
    <source>
        <dbReference type="ARBA" id="ARBA00022491"/>
    </source>
</evidence>
<comment type="function">
    <text evidence="5">A translational regulator that binds mRNA to regulate translation initiation and/or mRNA stability. Usually binds in the 5'-UTR at or near the Shine-Dalgarno sequence preventing ribosome-binding, thus repressing translation. Its main target seems to be the major flagellin gene, while its function is anatagonized by FliW.</text>
</comment>
<dbReference type="InterPro" id="IPR003751">
    <property type="entry name" value="CsrA"/>
</dbReference>
<dbReference type="Gene3D" id="2.60.40.4380">
    <property type="entry name" value="Translational regulator CsrA"/>
    <property type="match status" value="1"/>
</dbReference>
<keyword evidence="5" id="KW-1005">Bacterial flagellum biogenesis</keyword>
<evidence type="ECO:0000256" key="1">
    <source>
        <dbReference type="ARBA" id="ARBA00022490"/>
    </source>
</evidence>
<sequence>MLVLTRRVGETIKIGENVEITVLEMKGDQVKIGIEAPKSVDIYRKEVYASIQEENKRATQNINKLPDFFK</sequence>
<reference evidence="6" key="1">
    <citation type="submission" date="2020-09" db="EMBL/GenBank/DDBJ databases">
        <title>Bacillus faecalis sp. nov., a moderately halophilic bacterium isolated from cow faeces.</title>
        <authorList>
            <person name="Jiang L."/>
            <person name="Lee J."/>
        </authorList>
    </citation>
    <scope>NUCLEOTIDE SEQUENCE</scope>
    <source>
        <strain evidence="6">AGMB 02131</strain>
    </source>
</reference>
<name>A0A927CZ92_9BACI</name>
<comment type="caution">
    <text evidence="6">The sequence shown here is derived from an EMBL/GenBank/DDBJ whole genome shotgun (WGS) entry which is preliminary data.</text>
</comment>
<comment type="subunit">
    <text evidence="5">Homodimer; the beta-strands of each monomer intercalate to form a hydrophobic core, while the alpha-helices form wings that extend away from the core.</text>
</comment>
<evidence type="ECO:0000313" key="7">
    <source>
        <dbReference type="Proteomes" id="UP000602076"/>
    </source>
</evidence>
<dbReference type="GO" id="GO:0048027">
    <property type="term" value="F:mRNA 5'-UTR binding"/>
    <property type="evidence" value="ECO:0007669"/>
    <property type="project" value="UniProtKB-UniRule"/>
</dbReference>
<keyword evidence="2 5" id="KW-0678">Repressor</keyword>
<evidence type="ECO:0000256" key="4">
    <source>
        <dbReference type="ARBA" id="ARBA00022884"/>
    </source>
</evidence>
<dbReference type="EMBL" id="JACXSI010000019">
    <property type="protein sequence ID" value="MBD3108495.1"/>
    <property type="molecule type" value="Genomic_DNA"/>
</dbReference>
<evidence type="ECO:0000256" key="3">
    <source>
        <dbReference type="ARBA" id="ARBA00022845"/>
    </source>
</evidence>
<organism evidence="6 7">
    <name type="scientific">Peribacillus faecalis</name>
    <dbReference type="NCBI Taxonomy" id="2772559"/>
    <lineage>
        <taxon>Bacteria</taxon>
        <taxon>Bacillati</taxon>
        <taxon>Bacillota</taxon>
        <taxon>Bacilli</taxon>
        <taxon>Bacillales</taxon>
        <taxon>Bacillaceae</taxon>
        <taxon>Peribacillus</taxon>
    </lineage>
</organism>
<comment type="subcellular location">
    <subcellularLocation>
        <location evidence="5">Cytoplasm</location>
    </subcellularLocation>
</comment>
<dbReference type="PANTHER" id="PTHR34984">
    <property type="entry name" value="CARBON STORAGE REGULATOR"/>
    <property type="match status" value="1"/>
</dbReference>
<keyword evidence="4 5" id="KW-0694">RNA-binding</keyword>